<dbReference type="SUPFAM" id="SSF48452">
    <property type="entry name" value="TPR-like"/>
    <property type="match status" value="1"/>
</dbReference>
<accession>A0A656HJ78</accession>
<dbReference type="Gene3D" id="1.20.58.320">
    <property type="entry name" value="TPR-like"/>
    <property type="match status" value="1"/>
</dbReference>
<keyword evidence="2" id="KW-1185">Reference proteome</keyword>
<organism evidence="1 2">
    <name type="scientific">Thiothrix nivea (strain ATCC 35100 / DSM 5205 / JP2)</name>
    <dbReference type="NCBI Taxonomy" id="870187"/>
    <lineage>
        <taxon>Bacteria</taxon>
        <taxon>Pseudomonadati</taxon>
        <taxon>Pseudomonadota</taxon>
        <taxon>Gammaproteobacteria</taxon>
        <taxon>Thiotrichales</taxon>
        <taxon>Thiotrichaceae</taxon>
        <taxon>Thiothrix</taxon>
    </lineage>
</organism>
<name>A0A656HJ78_THINJ</name>
<evidence type="ECO:0008006" key="3">
    <source>
        <dbReference type="Google" id="ProtNLM"/>
    </source>
</evidence>
<reference evidence="2" key="1">
    <citation type="journal article" date="2011" name="Stand. Genomic Sci.">
        <title>Genome sequence of the filamentous, gliding Thiothrix nivea neotype strain (JP2(T)).</title>
        <authorList>
            <person name="Lapidus A."/>
            <person name="Nolan M."/>
            <person name="Lucas S."/>
            <person name="Glavina Del Rio T."/>
            <person name="Tice H."/>
            <person name="Cheng J.F."/>
            <person name="Tapia R."/>
            <person name="Han C."/>
            <person name="Goodwin L."/>
            <person name="Pitluck S."/>
            <person name="Liolios K."/>
            <person name="Pagani I."/>
            <person name="Ivanova N."/>
            <person name="Huntemann M."/>
            <person name="Mavromatis K."/>
            <person name="Mikhailova N."/>
            <person name="Pati A."/>
            <person name="Chen A."/>
            <person name="Palaniappan K."/>
            <person name="Land M."/>
            <person name="Brambilla E.M."/>
            <person name="Rohde M."/>
            <person name="Abt B."/>
            <person name="Verbarg S."/>
            <person name="Goker M."/>
            <person name="Bristow J."/>
            <person name="Eisen J.A."/>
            <person name="Markowitz V."/>
            <person name="Hugenholtz P."/>
            <person name="Kyrpides N.C."/>
            <person name="Klenk H.P."/>
            <person name="Woyke T."/>
        </authorList>
    </citation>
    <scope>NUCLEOTIDE SEQUENCE [LARGE SCALE GENOMIC DNA]</scope>
    <source>
        <strain evidence="2">ATCC 35100 / DSM 5205 / JP2</strain>
    </source>
</reference>
<dbReference type="EMBL" id="JH651384">
    <property type="protein sequence ID" value="EIJ36252.1"/>
    <property type="molecule type" value="Genomic_DNA"/>
</dbReference>
<dbReference type="Gene3D" id="1.25.40.10">
    <property type="entry name" value="Tetratricopeptide repeat domain"/>
    <property type="match status" value="1"/>
</dbReference>
<gene>
    <name evidence="1" type="ORF">Thini_3750</name>
</gene>
<dbReference type="InterPro" id="IPR011990">
    <property type="entry name" value="TPR-like_helical_dom_sf"/>
</dbReference>
<dbReference type="InterPro" id="IPR010323">
    <property type="entry name" value="DUF924"/>
</dbReference>
<evidence type="ECO:0000313" key="1">
    <source>
        <dbReference type="EMBL" id="EIJ36252.1"/>
    </source>
</evidence>
<dbReference type="Pfam" id="PF06041">
    <property type="entry name" value="DUF924"/>
    <property type="match status" value="1"/>
</dbReference>
<dbReference type="Proteomes" id="UP000005317">
    <property type="component" value="Unassembled WGS sequence"/>
</dbReference>
<evidence type="ECO:0000313" key="2">
    <source>
        <dbReference type="Proteomes" id="UP000005317"/>
    </source>
</evidence>
<dbReference type="RefSeq" id="WP_002710129.1">
    <property type="nucleotide sequence ID" value="NZ_JH651384.1"/>
</dbReference>
<sequence>MTPEDILTFWYTPPMPQHWFASTPAIDADIRARFGTHWEQAAAGEWDHWQATPEGCLALCIVLDQFPLNMFRGEAHSFSTEQQAVAVTKHAVARGFDQRLPVERRSFLYMPLMHSEHLGDQDESVRLFEAAGLEANARFAHHHREIVQYFGRFPHRNAALGRESTAAELAYLASKDAFTG</sequence>
<proteinExistence type="predicted"/>
<dbReference type="OrthoDB" id="7593450at2"/>
<dbReference type="AlphaFoldDB" id="A0A656HJ78"/>
<protein>
    <recommendedName>
        <fullName evidence="3">DUF924 domain-containing protein</fullName>
    </recommendedName>
</protein>